<dbReference type="PANTHER" id="PTHR30126">
    <property type="entry name" value="HTH-TYPE TRANSCRIPTIONAL REGULATOR"/>
    <property type="match status" value="1"/>
</dbReference>
<keyword evidence="7" id="KW-1185">Reference proteome</keyword>
<feature type="domain" description="HTH lysR-type" evidence="5">
    <location>
        <begin position="1"/>
        <end position="58"/>
    </location>
</feature>
<accession>A0ABW5SNA0</accession>
<dbReference type="EMBL" id="JBHUMJ010000002">
    <property type="protein sequence ID" value="MFD2701290.1"/>
    <property type="molecule type" value="Genomic_DNA"/>
</dbReference>
<evidence type="ECO:0000256" key="1">
    <source>
        <dbReference type="ARBA" id="ARBA00009437"/>
    </source>
</evidence>
<gene>
    <name evidence="6" type="ORF">ACFSVM_12505</name>
</gene>
<keyword evidence="2" id="KW-0805">Transcription regulation</keyword>
<dbReference type="InterPro" id="IPR005119">
    <property type="entry name" value="LysR_subst-bd"/>
</dbReference>
<evidence type="ECO:0000313" key="7">
    <source>
        <dbReference type="Proteomes" id="UP001597540"/>
    </source>
</evidence>
<dbReference type="Proteomes" id="UP001597540">
    <property type="component" value="Unassembled WGS sequence"/>
</dbReference>
<evidence type="ECO:0000256" key="2">
    <source>
        <dbReference type="ARBA" id="ARBA00023015"/>
    </source>
</evidence>
<dbReference type="Pfam" id="PF00126">
    <property type="entry name" value="HTH_1"/>
    <property type="match status" value="1"/>
</dbReference>
<comment type="similarity">
    <text evidence="1">Belongs to the LysR transcriptional regulatory family.</text>
</comment>
<keyword evidence="3" id="KW-0238">DNA-binding</keyword>
<comment type="caution">
    <text evidence="6">The sequence shown here is derived from an EMBL/GenBank/DDBJ whole genome shotgun (WGS) entry which is preliminary data.</text>
</comment>
<dbReference type="Pfam" id="PF03466">
    <property type="entry name" value="LysR_substrate"/>
    <property type="match status" value="1"/>
</dbReference>
<evidence type="ECO:0000256" key="4">
    <source>
        <dbReference type="ARBA" id="ARBA00023163"/>
    </source>
</evidence>
<dbReference type="PANTHER" id="PTHR30126:SF40">
    <property type="entry name" value="HTH-TYPE TRANSCRIPTIONAL REGULATOR GLTR"/>
    <property type="match status" value="1"/>
</dbReference>
<dbReference type="InterPro" id="IPR036390">
    <property type="entry name" value="WH_DNA-bd_sf"/>
</dbReference>
<evidence type="ECO:0000313" key="6">
    <source>
        <dbReference type="EMBL" id="MFD2701290.1"/>
    </source>
</evidence>
<dbReference type="InterPro" id="IPR036388">
    <property type="entry name" value="WH-like_DNA-bd_sf"/>
</dbReference>
<evidence type="ECO:0000256" key="3">
    <source>
        <dbReference type="ARBA" id="ARBA00023125"/>
    </source>
</evidence>
<dbReference type="Gene3D" id="3.40.190.290">
    <property type="match status" value="1"/>
</dbReference>
<dbReference type="Gene3D" id="1.10.10.10">
    <property type="entry name" value="Winged helix-like DNA-binding domain superfamily/Winged helix DNA-binding domain"/>
    <property type="match status" value="1"/>
</dbReference>
<keyword evidence="4" id="KW-0804">Transcription</keyword>
<name>A0ABW5SNA0_9BACL</name>
<reference evidence="7" key="1">
    <citation type="journal article" date="2019" name="Int. J. Syst. Evol. Microbiol.">
        <title>The Global Catalogue of Microorganisms (GCM) 10K type strain sequencing project: providing services to taxonomists for standard genome sequencing and annotation.</title>
        <authorList>
            <consortium name="The Broad Institute Genomics Platform"/>
            <consortium name="The Broad Institute Genome Sequencing Center for Infectious Disease"/>
            <person name="Wu L."/>
            <person name="Ma J."/>
        </authorList>
    </citation>
    <scope>NUCLEOTIDE SEQUENCE [LARGE SCALE GENOMIC DNA]</scope>
    <source>
        <strain evidence="7">KCTC 33849</strain>
    </source>
</reference>
<protein>
    <submittedName>
        <fullName evidence="6">LysR family transcriptional regulator</fullName>
    </submittedName>
</protein>
<dbReference type="PRINTS" id="PR00039">
    <property type="entry name" value="HTHLYSR"/>
</dbReference>
<proteinExistence type="inferred from homology"/>
<dbReference type="PROSITE" id="PS50931">
    <property type="entry name" value="HTH_LYSR"/>
    <property type="match status" value="1"/>
</dbReference>
<dbReference type="SUPFAM" id="SSF46785">
    <property type="entry name" value="Winged helix' DNA-binding domain"/>
    <property type="match status" value="1"/>
</dbReference>
<dbReference type="RefSeq" id="WP_076313623.1">
    <property type="nucleotide sequence ID" value="NZ_JBHUMJ010000002.1"/>
</dbReference>
<evidence type="ECO:0000259" key="5">
    <source>
        <dbReference type="PROSITE" id="PS50931"/>
    </source>
</evidence>
<dbReference type="InterPro" id="IPR000847">
    <property type="entry name" value="LysR_HTH_N"/>
</dbReference>
<sequence length="294" mass="33079">MDIQYFITFREAARCQSLTKAAEQLNYAQPTVSVQIKKLENHFGTKLFERNSNKLKLTDHGSRLLTYADKIVEGYMGAENLFIPDSSVDLRIGTTETLAAFLLPPYFQMFRKKYPKLNVTFFPTSDEENIRKLKNNEIDMAIVLNTPISAPDLRSLSIRNEELVFICPNNHPLSGRDDVSIHELNNSPFIFTEKGCTYREALERSMNEHGVSYETVSEMGSIEGIKQCVIFGMGIAMIPKIAVAEQLSKQSVSGFSIKHGAIQPFYSQILLSKNKHITAPINYLISLLSANGTL</sequence>
<dbReference type="SUPFAM" id="SSF53850">
    <property type="entry name" value="Periplasmic binding protein-like II"/>
    <property type="match status" value="1"/>
</dbReference>
<dbReference type="CDD" id="cd05466">
    <property type="entry name" value="PBP2_LTTR_substrate"/>
    <property type="match status" value="1"/>
</dbReference>
<organism evidence="6 7">
    <name type="scientific">Paenibacillus shunpengii</name>
    <dbReference type="NCBI Taxonomy" id="2054424"/>
    <lineage>
        <taxon>Bacteria</taxon>
        <taxon>Bacillati</taxon>
        <taxon>Bacillota</taxon>
        <taxon>Bacilli</taxon>
        <taxon>Bacillales</taxon>
        <taxon>Paenibacillaceae</taxon>
        <taxon>Paenibacillus</taxon>
    </lineage>
</organism>